<dbReference type="InterPro" id="IPR050091">
    <property type="entry name" value="PKS_NRPS_Biosynth_Enz"/>
</dbReference>
<dbReference type="InterPro" id="IPR000873">
    <property type="entry name" value="AMP-dep_synth/lig_dom"/>
</dbReference>
<dbReference type="InterPro" id="IPR032821">
    <property type="entry name" value="PKS_assoc"/>
</dbReference>
<dbReference type="InterPro" id="IPR009081">
    <property type="entry name" value="PP-bd_ACP"/>
</dbReference>
<evidence type="ECO:0000256" key="1">
    <source>
        <dbReference type="ARBA" id="ARBA00005194"/>
    </source>
</evidence>
<feature type="region of interest" description="Disordered" evidence="6">
    <location>
        <begin position="1137"/>
        <end position="1156"/>
    </location>
</feature>
<dbReference type="UniPathway" id="UPA00094"/>
<dbReference type="Gene3D" id="1.10.1200.10">
    <property type="entry name" value="ACP-like"/>
    <property type="match status" value="3"/>
</dbReference>
<dbReference type="InterPro" id="IPR042099">
    <property type="entry name" value="ANL_N_sf"/>
</dbReference>
<dbReference type="Pfam" id="PF03756">
    <property type="entry name" value="AfsA"/>
    <property type="match status" value="1"/>
</dbReference>
<dbReference type="GO" id="GO:0005886">
    <property type="term" value="C:plasma membrane"/>
    <property type="evidence" value="ECO:0007669"/>
    <property type="project" value="TreeGrafter"/>
</dbReference>
<protein>
    <submittedName>
        <fullName evidence="9">AMP-binding protein</fullName>
    </submittedName>
</protein>
<dbReference type="RefSeq" id="WP_171626333.1">
    <property type="nucleotide sequence ID" value="NZ_JABBPG010000004.1"/>
</dbReference>
<dbReference type="GO" id="GO:0004312">
    <property type="term" value="F:fatty acid synthase activity"/>
    <property type="evidence" value="ECO:0007669"/>
    <property type="project" value="TreeGrafter"/>
</dbReference>
<dbReference type="Pfam" id="PF16197">
    <property type="entry name" value="KAsynt_C_assoc"/>
    <property type="match status" value="1"/>
</dbReference>
<evidence type="ECO:0000256" key="5">
    <source>
        <dbReference type="ARBA" id="ARBA00054155"/>
    </source>
</evidence>
<comment type="function">
    <text evidence="5">Involved in production of the polyketide antibiotic thailandamide.</text>
</comment>
<dbReference type="PROSITE" id="PS50075">
    <property type="entry name" value="CARRIER"/>
    <property type="match status" value="2"/>
</dbReference>
<dbReference type="SUPFAM" id="SSF53901">
    <property type="entry name" value="Thiolase-like"/>
    <property type="match status" value="1"/>
</dbReference>
<proteinExistence type="predicted"/>
<feature type="region of interest" description="Disordered" evidence="6">
    <location>
        <begin position="683"/>
        <end position="707"/>
    </location>
</feature>
<dbReference type="PANTHER" id="PTHR43775:SF37">
    <property type="entry name" value="SI:DKEY-61P9.11"/>
    <property type="match status" value="1"/>
</dbReference>
<dbReference type="GO" id="GO:0004315">
    <property type="term" value="F:3-oxoacyl-[acyl-carrier-protein] synthase activity"/>
    <property type="evidence" value="ECO:0007669"/>
    <property type="project" value="InterPro"/>
</dbReference>
<gene>
    <name evidence="9" type="ORF">HG263_12110</name>
</gene>
<evidence type="ECO:0000256" key="2">
    <source>
        <dbReference type="ARBA" id="ARBA00022450"/>
    </source>
</evidence>
<dbReference type="SMART" id="SM00825">
    <property type="entry name" value="PKS_KS"/>
    <property type="match status" value="1"/>
</dbReference>
<dbReference type="InterPro" id="IPR020845">
    <property type="entry name" value="AMP-binding_CS"/>
</dbReference>
<dbReference type="InterPro" id="IPR020841">
    <property type="entry name" value="PKS_Beta-ketoAc_synthase_dom"/>
</dbReference>
<dbReference type="EMBL" id="JABBPG010000004">
    <property type="protein sequence ID" value="NOU51272.1"/>
    <property type="molecule type" value="Genomic_DNA"/>
</dbReference>
<sequence>MKQEQQAQLIDACGIPLWRSVIDFITPLSEKTLFATPAAESSLDLITGANLIDGTQHLGSVLSTTLAPQQKVIVLFPQGFDYIYSLLACWYANLVVIPVPLSDLTQTDTLLETLERIIADSQASCILTYSEMSQLINDSGCLVSSEVLDINQLAHIELKTQSEKTKQPEELAILLYSSGSTSQPKGIKISYQSLVSQMNRGAEQWGITSDSRIVSWMPHFHNFGLHFNILAPLVKGAFSVIFDAKHFLQQPNFWFDRILQHEATHTAAPNFALDFCVNKVDISSYQSSKQAPLASIQAIICGGEPVNQASYNNFNERFKCLGLKSQAITCHYGLSEVGAVTTASPNSEERFIELDAQSLEQNKVELAQHASQAKTVACSGKITADTSVIIVEQGTLIPCDKGTIGEILIHSPSVASGYMNRPEESDATFCAKINNEDKHYLRTGDLGFVDNDCLYVVGREKDLIIINGKNHHPIDIEASIKRDVEYLSLTVLVFSQEIDNEEKVIIIQELDDGLSQSDYQSIATDIRHAVAQNHSIRAHEIRLVPENTIPRTGSGKVKKQACRKLHKADSLPTLYCEVAQPAKVQNPPPTAMSEGLASIVERLKNKVFAPELNLTAHDLANIDDFSTIILDSIQYVIISKKIEEVFEFAFAPVMLFKYPSFNKLASYLNEELASLGRPTEISGDVDSSFKEPQDNDSDNEPDDDSIAIIGMSGHFPGGATDLDLFWENLINQTNCITEIPSDRQAFSRAKNAQQGSSNAFPNWGGFLQDIDTFDAEFFGISPLEANSMDPQQRKVMEMTWSVFENAGHNPKKLTNQNVGLFIGAHNNDYLELTLTQPELCEKYGAYLDSGVHMSMIANRASRWFDFNGPSEVINTACSSSLVAVHHAVEAIKKGNCSVAVAGGINLILTPRIYKAAHSAGMLSADGACKTFDEQANGFVRAEGYGAVLLKPYRQAKKDHDSIYGVIKSAAINHDGKSNSLRAPNLESQAKLIQSAYQSANIAPESVSYIEAHGTGTALGDPIEIEALKEAFNSMSDTLPHQYCGLGTAKTNIGHCESAAGIAGLIKVLLSMKHQTLPSMLHFNQLNPAIALRNSPFYVVDKNQPWQRLTDADGKTIPLRAGVSSFGFGGVNAHVVIEEPNEQERNGTKHSTETSSENADSQLILLSAKTTAQLQTVASRLHHQLTKLCANGFSCDQQTLINIAYTLQVGRHDMQERLAMIVHTPEELMVMLQQFLSATPIAHNCYRGTVDKELELLNWDSDEGLETALNHWSEAKELHKIASFWVRGVTPSSWQSLYKNTCPKRINLPSYPFAQSRYWLPSLPPLDTVSPDPVANISECTVPATEAPSSTANDDDITAKIMNAVSANTELPVERIDKSAKLSELGIDSILRLKLANQIIKMYPNESLDLNTLLHLQNVNEMVLFIAEQTGEATTIESDESKSFDTLPSDTSDPCARDISLKIKEIFCDHTGHSIEILNPSTALAELGVDSITRLKATNDILKAFPELSLEPSQLLALHTIDDISALLRKEIAPASLLNAQQVVAASDLDEETSHALQKITHSLKEQGCNILIKNVKPSGSHPNALQAEIVVCEDHAFFNDHPLDHITGVQLIESMMQLIKVSRLHNSNTSSFYTSALSIHFDAFCESDSAELFCSEASSDKQAHSQSFTTHVRQHEKNICQANVTIQSVSPSTSEPQRHSKLPEDVDLCIHDMVNKHNLDNVFISMPTSAWDQAGVWFSPNHSDTIFTDNTAGLIDVTHLIEGCRQHERSMTKRLLAESNTQENDQVQADNPNKGVGILKSLEIRLLRALERHESIFITNGDMNVLDVGGNRVINWQSDLLVNGEVVGLYKMEALILSSDVYNTWRTVKNDEITS</sequence>
<reference evidence="9 10" key="1">
    <citation type="submission" date="2020-04" db="EMBL/GenBank/DDBJ databases">
        <title>Pseudoalteromonas caenipelagi sp. nov., isolated from a tidal flat.</title>
        <authorList>
            <person name="Park S."/>
            <person name="Yoon J.-H."/>
        </authorList>
    </citation>
    <scope>NUCLEOTIDE SEQUENCE [LARGE SCALE GENOMIC DNA]</scope>
    <source>
        <strain evidence="9 10">JBTF-M23</strain>
    </source>
</reference>
<name>A0A849VCZ5_9GAMM</name>
<dbReference type="InterPro" id="IPR036736">
    <property type="entry name" value="ACP-like_sf"/>
</dbReference>
<dbReference type="Gene3D" id="3.40.47.10">
    <property type="match status" value="1"/>
</dbReference>
<dbReference type="Pfam" id="PF00501">
    <property type="entry name" value="AMP-binding"/>
    <property type="match status" value="1"/>
</dbReference>
<dbReference type="PROSITE" id="PS00455">
    <property type="entry name" value="AMP_BINDING"/>
    <property type="match status" value="1"/>
</dbReference>
<evidence type="ECO:0000256" key="3">
    <source>
        <dbReference type="ARBA" id="ARBA00022553"/>
    </source>
</evidence>
<dbReference type="InterPro" id="IPR014031">
    <property type="entry name" value="Ketoacyl_synth_C"/>
</dbReference>
<dbReference type="InterPro" id="IPR005509">
    <property type="entry name" value="AfsA_hotdog_dom"/>
</dbReference>
<evidence type="ECO:0000256" key="6">
    <source>
        <dbReference type="SAM" id="MobiDB-lite"/>
    </source>
</evidence>
<dbReference type="PANTHER" id="PTHR43775">
    <property type="entry name" value="FATTY ACID SYNTHASE"/>
    <property type="match status" value="1"/>
</dbReference>
<dbReference type="PROSITE" id="PS52004">
    <property type="entry name" value="KS3_2"/>
    <property type="match status" value="1"/>
</dbReference>
<feature type="compositionally biased region" description="Basic and acidic residues" evidence="6">
    <location>
        <begin position="1141"/>
        <end position="1151"/>
    </location>
</feature>
<dbReference type="InterPro" id="IPR014030">
    <property type="entry name" value="Ketoacyl_synth_N"/>
</dbReference>
<dbReference type="FunFam" id="3.40.47.10:FF:000019">
    <property type="entry name" value="Polyketide synthase type I"/>
    <property type="match status" value="1"/>
</dbReference>
<keyword evidence="2" id="KW-0596">Phosphopantetheine</keyword>
<dbReference type="Gene3D" id="3.40.50.12780">
    <property type="entry name" value="N-terminal domain of ligase-like"/>
    <property type="match status" value="1"/>
</dbReference>
<feature type="domain" description="Carrier" evidence="7">
    <location>
        <begin position="1456"/>
        <end position="1531"/>
    </location>
</feature>
<evidence type="ECO:0000259" key="7">
    <source>
        <dbReference type="PROSITE" id="PS50075"/>
    </source>
</evidence>
<dbReference type="Pfam" id="PF00550">
    <property type="entry name" value="PP-binding"/>
    <property type="match status" value="3"/>
</dbReference>
<comment type="pathway">
    <text evidence="1">Lipid metabolism; fatty acid biosynthesis.</text>
</comment>
<dbReference type="InterPro" id="IPR045851">
    <property type="entry name" value="AMP-bd_C_sf"/>
</dbReference>
<organism evidence="9 10">
    <name type="scientific">Pseudoalteromonas caenipelagi</name>
    <dbReference type="NCBI Taxonomy" id="2726988"/>
    <lineage>
        <taxon>Bacteria</taxon>
        <taxon>Pseudomonadati</taxon>
        <taxon>Pseudomonadota</taxon>
        <taxon>Gammaproteobacteria</taxon>
        <taxon>Alteromonadales</taxon>
        <taxon>Pseudoalteromonadaceae</taxon>
        <taxon>Pseudoalteromonas</taxon>
    </lineage>
</organism>
<evidence type="ECO:0000313" key="10">
    <source>
        <dbReference type="Proteomes" id="UP000586305"/>
    </source>
</evidence>
<feature type="domain" description="Carrier" evidence="7">
    <location>
        <begin position="1351"/>
        <end position="1429"/>
    </location>
</feature>
<keyword evidence="3" id="KW-0597">Phosphoprotein</keyword>
<dbReference type="CDD" id="cd00833">
    <property type="entry name" value="PKS"/>
    <property type="match status" value="1"/>
</dbReference>
<dbReference type="SUPFAM" id="SSF47336">
    <property type="entry name" value="ACP-like"/>
    <property type="match status" value="3"/>
</dbReference>
<dbReference type="InterPro" id="IPR016039">
    <property type="entry name" value="Thiolase-like"/>
</dbReference>
<dbReference type="InterPro" id="IPR018201">
    <property type="entry name" value="Ketoacyl_synth_AS"/>
</dbReference>
<keyword evidence="4" id="KW-0808">Transferase</keyword>
<accession>A0A849VCZ5</accession>
<comment type="caution">
    <text evidence="9">The sequence shown here is derived from an EMBL/GenBank/DDBJ whole genome shotgun (WGS) entry which is preliminary data.</text>
</comment>
<dbReference type="Pfam" id="PF00109">
    <property type="entry name" value="ketoacyl-synt"/>
    <property type="match status" value="1"/>
</dbReference>
<evidence type="ECO:0000256" key="4">
    <source>
        <dbReference type="ARBA" id="ARBA00022679"/>
    </source>
</evidence>
<dbReference type="SUPFAM" id="SSF56801">
    <property type="entry name" value="Acetyl-CoA synthetase-like"/>
    <property type="match status" value="1"/>
</dbReference>
<dbReference type="Gene3D" id="1.10.1240.100">
    <property type="match status" value="1"/>
</dbReference>
<dbReference type="Proteomes" id="UP000586305">
    <property type="component" value="Unassembled WGS sequence"/>
</dbReference>
<dbReference type="Gene3D" id="3.30.300.30">
    <property type="match status" value="1"/>
</dbReference>
<feature type="compositionally biased region" description="Acidic residues" evidence="6">
    <location>
        <begin position="694"/>
        <end position="705"/>
    </location>
</feature>
<dbReference type="GO" id="GO:0071770">
    <property type="term" value="P:DIM/DIP cell wall layer assembly"/>
    <property type="evidence" value="ECO:0007669"/>
    <property type="project" value="TreeGrafter"/>
</dbReference>
<keyword evidence="10" id="KW-1185">Reference proteome</keyword>
<dbReference type="GO" id="GO:0006633">
    <property type="term" value="P:fatty acid biosynthetic process"/>
    <property type="evidence" value="ECO:0007669"/>
    <property type="project" value="UniProtKB-UniPathway"/>
</dbReference>
<dbReference type="Pfam" id="PF02801">
    <property type="entry name" value="Ketoacyl-synt_C"/>
    <property type="match status" value="1"/>
</dbReference>
<evidence type="ECO:0000313" key="9">
    <source>
        <dbReference type="EMBL" id="NOU51272.1"/>
    </source>
</evidence>
<feature type="domain" description="Ketosynthase family 3 (KS3)" evidence="8">
    <location>
        <begin position="703"/>
        <end position="1138"/>
    </location>
</feature>
<evidence type="ECO:0000259" key="8">
    <source>
        <dbReference type="PROSITE" id="PS52004"/>
    </source>
</evidence>
<dbReference type="GO" id="GO:0005737">
    <property type="term" value="C:cytoplasm"/>
    <property type="evidence" value="ECO:0007669"/>
    <property type="project" value="UniProtKB-SubCell"/>
</dbReference>
<dbReference type="PROSITE" id="PS00606">
    <property type="entry name" value="KS3_1"/>
    <property type="match status" value="1"/>
</dbReference>